<dbReference type="KEGG" id="egl:EGR_05188"/>
<accession>W6UP06</accession>
<evidence type="ECO:0000256" key="1">
    <source>
        <dbReference type="SAM" id="MobiDB-lite"/>
    </source>
</evidence>
<name>W6UP06_ECHGR</name>
<dbReference type="STRING" id="6210.W6UP06"/>
<feature type="compositionally biased region" description="Polar residues" evidence="1">
    <location>
        <begin position="160"/>
        <end position="170"/>
    </location>
</feature>
<reference evidence="2 3" key="1">
    <citation type="journal article" date="2013" name="Nat. Genet.">
        <title>The genome of the hydatid tapeworm Echinococcus granulosus.</title>
        <authorList>
            <person name="Zheng H."/>
            <person name="Zhang W."/>
            <person name="Zhang L."/>
            <person name="Zhang Z."/>
            <person name="Li J."/>
            <person name="Lu G."/>
            <person name="Zhu Y."/>
            <person name="Wang Y."/>
            <person name="Huang Y."/>
            <person name="Liu J."/>
            <person name="Kang H."/>
            <person name="Chen J."/>
            <person name="Wang L."/>
            <person name="Chen A."/>
            <person name="Yu S."/>
            <person name="Gao Z."/>
            <person name="Jin L."/>
            <person name="Gu W."/>
            <person name="Wang Z."/>
            <person name="Zhao L."/>
            <person name="Shi B."/>
            <person name="Wen H."/>
            <person name="Lin R."/>
            <person name="Jones M.K."/>
            <person name="Brejova B."/>
            <person name="Vinar T."/>
            <person name="Zhao G."/>
            <person name="McManus D.P."/>
            <person name="Chen Z."/>
            <person name="Zhou Y."/>
            <person name="Wang S."/>
        </authorList>
    </citation>
    <scope>NUCLEOTIDE SEQUENCE [LARGE SCALE GENOMIC DNA]</scope>
</reference>
<dbReference type="CTD" id="36340903"/>
<gene>
    <name evidence="2" type="ORF">EGR_05188</name>
</gene>
<sequence>MATPNELTPHHPPTVLRQGRITSSAQDRSCLEGLHTVYFAKLTRGKTSCCVGVVMGGKADGTENDPASPHPHSRSVFRCWCFSKLLVAGNHHGRIITDSQTADYFWNVLTKRPITVLCLNSSLETGPDTTLTITTVTNTTAATVERRLRLCEHHSFDSTLSGSVHATTAPSSTSHRRWSASSPTDNVSLAEGMTSFDGRLVPNAQVRHPIAIRANPVQVHGATLAGGARAPTPPPRARAKTMPLDTVVCPPERKYFVVRPLEALVQLGFSDAGYCNW</sequence>
<dbReference type="RefSeq" id="XP_024351223.1">
    <property type="nucleotide sequence ID" value="XM_024494437.1"/>
</dbReference>
<dbReference type="OrthoDB" id="6280988at2759"/>
<protein>
    <submittedName>
        <fullName evidence="2">Uncharacterized protein</fullName>
    </submittedName>
</protein>
<proteinExistence type="predicted"/>
<feature type="region of interest" description="Disordered" evidence="1">
    <location>
        <begin position="160"/>
        <end position="185"/>
    </location>
</feature>
<dbReference type="Proteomes" id="UP000019149">
    <property type="component" value="Unassembled WGS sequence"/>
</dbReference>
<dbReference type="GeneID" id="36340903"/>
<dbReference type="EMBL" id="APAU02000036">
    <property type="protein sequence ID" value="EUB60027.1"/>
    <property type="molecule type" value="Genomic_DNA"/>
</dbReference>
<organism evidence="2 3">
    <name type="scientific">Echinococcus granulosus</name>
    <name type="common">Hydatid tapeworm</name>
    <dbReference type="NCBI Taxonomy" id="6210"/>
    <lineage>
        <taxon>Eukaryota</taxon>
        <taxon>Metazoa</taxon>
        <taxon>Spiralia</taxon>
        <taxon>Lophotrochozoa</taxon>
        <taxon>Platyhelminthes</taxon>
        <taxon>Cestoda</taxon>
        <taxon>Eucestoda</taxon>
        <taxon>Cyclophyllidea</taxon>
        <taxon>Taeniidae</taxon>
        <taxon>Echinococcus</taxon>
        <taxon>Echinococcus granulosus group</taxon>
    </lineage>
</organism>
<comment type="caution">
    <text evidence="2">The sequence shown here is derived from an EMBL/GenBank/DDBJ whole genome shotgun (WGS) entry which is preliminary data.</text>
</comment>
<keyword evidence="3" id="KW-1185">Reference proteome</keyword>
<evidence type="ECO:0000313" key="2">
    <source>
        <dbReference type="EMBL" id="EUB60027.1"/>
    </source>
</evidence>
<dbReference type="AlphaFoldDB" id="W6UP06"/>
<evidence type="ECO:0000313" key="3">
    <source>
        <dbReference type="Proteomes" id="UP000019149"/>
    </source>
</evidence>